<evidence type="ECO:0000256" key="7">
    <source>
        <dbReference type="SAM" id="Phobius"/>
    </source>
</evidence>
<dbReference type="PANTHER" id="PTHR30625">
    <property type="entry name" value="PROTEIN TOLQ"/>
    <property type="match status" value="1"/>
</dbReference>
<comment type="caution">
    <text evidence="9">The sequence shown here is derived from an EMBL/GenBank/DDBJ whole genome shotgun (WGS) entry which is preliminary data.</text>
</comment>
<name>A0A2S5TDD0_9GAMM</name>
<keyword evidence="5 7" id="KW-0472">Membrane</keyword>
<evidence type="ECO:0000256" key="5">
    <source>
        <dbReference type="ARBA" id="ARBA00023136"/>
    </source>
</evidence>
<feature type="transmembrane region" description="Helical" evidence="7">
    <location>
        <begin position="100"/>
        <end position="122"/>
    </location>
</feature>
<protein>
    <submittedName>
        <fullName evidence="9">MotA/TolQ/ExbB proton channel family protein</fullName>
    </submittedName>
</protein>
<dbReference type="AlphaFoldDB" id="A0A2S5TDD0"/>
<evidence type="ECO:0000256" key="2">
    <source>
        <dbReference type="ARBA" id="ARBA00022475"/>
    </source>
</evidence>
<sequence length="142" mass="16128">MWTLIVERWWYFRFGFRREREAMAHAWARRTDHKSWHARQIRRMLISRANARLVGSQPLIRVIVPLAPLLGLLGTVTGMLEVFDAMSALGYADARTMSDGVSHAMIATLAGLAVSLSGIFFVGRFQTISRVETELFADALKY</sequence>
<evidence type="ECO:0000259" key="8">
    <source>
        <dbReference type="Pfam" id="PF01618"/>
    </source>
</evidence>
<evidence type="ECO:0000256" key="4">
    <source>
        <dbReference type="ARBA" id="ARBA00022989"/>
    </source>
</evidence>
<dbReference type="Pfam" id="PF01618">
    <property type="entry name" value="MotA_ExbB"/>
    <property type="match status" value="1"/>
</dbReference>
<evidence type="ECO:0000313" key="10">
    <source>
        <dbReference type="Proteomes" id="UP000238220"/>
    </source>
</evidence>
<reference evidence="9 10" key="1">
    <citation type="submission" date="2018-02" db="EMBL/GenBank/DDBJ databases">
        <title>Genome sequencing of Solimonas sp. HR-BB.</title>
        <authorList>
            <person name="Lee Y."/>
            <person name="Jeon C.O."/>
        </authorList>
    </citation>
    <scope>NUCLEOTIDE SEQUENCE [LARGE SCALE GENOMIC DNA]</scope>
    <source>
        <strain evidence="9 10">HR-BB</strain>
    </source>
</reference>
<dbReference type="Proteomes" id="UP000238220">
    <property type="component" value="Unassembled WGS sequence"/>
</dbReference>
<evidence type="ECO:0000256" key="6">
    <source>
        <dbReference type="RuleBase" id="RU004057"/>
    </source>
</evidence>
<evidence type="ECO:0000256" key="1">
    <source>
        <dbReference type="ARBA" id="ARBA00004651"/>
    </source>
</evidence>
<keyword evidence="4 7" id="KW-1133">Transmembrane helix</keyword>
<gene>
    <name evidence="9" type="ORF">C3942_16215</name>
</gene>
<feature type="domain" description="MotA/TolQ/ExbB proton channel" evidence="8">
    <location>
        <begin position="30"/>
        <end position="135"/>
    </location>
</feature>
<dbReference type="EMBL" id="PSNW01000009">
    <property type="protein sequence ID" value="PPE73014.1"/>
    <property type="molecule type" value="Genomic_DNA"/>
</dbReference>
<keyword evidence="10" id="KW-1185">Reference proteome</keyword>
<keyword evidence="2" id="KW-1003">Cell membrane</keyword>
<feature type="transmembrane region" description="Helical" evidence="7">
    <location>
        <begin position="58"/>
        <end position="80"/>
    </location>
</feature>
<dbReference type="InterPro" id="IPR002898">
    <property type="entry name" value="MotA_ExbB_proton_chnl"/>
</dbReference>
<dbReference type="GO" id="GO:0017038">
    <property type="term" value="P:protein import"/>
    <property type="evidence" value="ECO:0007669"/>
    <property type="project" value="TreeGrafter"/>
</dbReference>
<dbReference type="PANTHER" id="PTHR30625:SF18">
    <property type="entry name" value="TONB2 ENERGY TRANSDUCTION SYSTEM INNER MEMBRANE COMPONENT EXBB"/>
    <property type="match status" value="1"/>
</dbReference>
<evidence type="ECO:0000313" key="9">
    <source>
        <dbReference type="EMBL" id="PPE73014.1"/>
    </source>
</evidence>
<proteinExistence type="inferred from homology"/>
<comment type="similarity">
    <text evidence="6">Belongs to the exbB/tolQ family.</text>
</comment>
<keyword evidence="6" id="KW-0653">Protein transport</keyword>
<evidence type="ECO:0000256" key="3">
    <source>
        <dbReference type="ARBA" id="ARBA00022692"/>
    </source>
</evidence>
<dbReference type="GO" id="GO:0005886">
    <property type="term" value="C:plasma membrane"/>
    <property type="evidence" value="ECO:0007669"/>
    <property type="project" value="UniProtKB-SubCell"/>
</dbReference>
<organism evidence="9 10">
    <name type="scientific">Solimonas fluminis</name>
    <dbReference type="NCBI Taxonomy" id="2086571"/>
    <lineage>
        <taxon>Bacteria</taxon>
        <taxon>Pseudomonadati</taxon>
        <taxon>Pseudomonadota</taxon>
        <taxon>Gammaproteobacteria</taxon>
        <taxon>Nevskiales</taxon>
        <taxon>Nevskiaceae</taxon>
        <taxon>Solimonas</taxon>
    </lineage>
</organism>
<keyword evidence="3 7" id="KW-0812">Transmembrane</keyword>
<comment type="subcellular location">
    <subcellularLocation>
        <location evidence="1">Cell membrane</location>
        <topology evidence="1">Multi-pass membrane protein</topology>
    </subcellularLocation>
    <subcellularLocation>
        <location evidence="6">Membrane</location>
        <topology evidence="6">Multi-pass membrane protein</topology>
    </subcellularLocation>
</comment>
<dbReference type="OrthoDB" id="4045at2"/>
<keyword evidence="6" id="KW-0813">Transport</keyword>
<accession>A0A2S5TDD0</accession>
<dbReference type="InterPro" id="IPR050790">
    <property type="entry name" value="ExbB/TolQ_transport"/>
</dbReference>